<protein>
    <recommendedName>
        <fullName evidence="4">Helix-turn-helix domain-containing protein</fullName>
    </recommendedName>
</protein>
<dbReference type="Gene3D" id="1.10.10.10">
    <property type="entry name" value="Winged helix-like DNA-binding domain superfamily/Winged helix DNA-binding domain"/>
    <property type="match status" value="1"/>
</dbReference>
<evidence type="ECO:0000313" key="3">
    <source>
        <dbReference type="Proteomes" id="UP001501425"/>
    </source>
</evidence>
<sequence length="159" mass="17226">MLIATAYLTPDVDCIPTTIVMETVRTLGREYSMAILGATETPASVASLSESLDIPIATCYRRVSELTTVGLLDEHRSDNESSSKATRYQRTTSAVAIRFGPAPSLWARAFVLVADDANESPLAMSPNNERRSQVRSARVSVPIRGSEAAKERPKPATND</sequence>
<gene>
    <name evidence="2" type="ORF">GCM10008994_20120</name>
</gene>
<comment type="caution">
    <text evidence="2">The sequence shown here is derived from an EMBL/GenBank/DDBJ whole genome shotgun (WGS) entry which is preliminary data.</text>
</comment>
<name>A0AAV3STN1_9EURY</name>
<proteinExistence type="predicted"/>
<feature type="compositionally biased region" description="Basic and acidic residues" evidence="1">
    <location>
        <begin position="147"/>
        <end position="159"/>
    </location>
</feature>
<dbReference type="SUPFAM" id="SSF46785">
    <property type="entry name" value="Winged helix' DNA-binding domain"/>
    <property type="match status" value="1"/>
</dbReference>
<dbReference type="RefSeq" id="WP_371152584.1">
    <property type="nucleotide sequence ID" value="NZ_BAAADQ010000010.1"/>
</dbReference>
<dbReference type="InterPro" id="IPR036390">
    <property type="entry name" value="WH_DNA-bd_sf"/>
</dbReference>
<reference evidence="2" key="2">
    <citation type="submission" date="2023-12" db="EMBL/GenBank/DDBJ databases">
        <authorList>
            <person name="Sun Q."/>
            <person name="Inoue M."/>
        </authorList>
    </citation>
    <scope>NUCLEOTIDE SEQUENCE</scope>
    <source>
        <strain evidence="2">JCM 14265</strain>
    </source>
</reference>
<evidence type="ECO:0008006" key="4">
    <source>
        <dbReference type="Google" id="ProtNLM"/>
    </source>
</evidence>
<accession>A0AAV3STN1</accession>
<dbReference type="Pfam" id="PF12840">
    <property type="entry name" value="HTH_20"/>
    <property type="match status" value="1"/>
</dbReference>
<evidence type="ECO:0000256" key="1">
    <source>
        <dbReference type="SAM" id="MobiDB-lite"/>
    </source>
</evidence>
<dbReference type="EMBL" id="BAAADQ010000010">
    <property type="protein sequence ID" value="GAA0545136.1"/>
    <property type="molecule type" value="Genomic_DNA"/>
</dbReference>
<dbReference type="AlphaFoldDB" id="A0AAV3STN1"/>
<dbReference type="InterPro" id="IPR036388">
    <property type="entry name" value="WH-like_DNA-bd_sf"/>
</dbReference>
<reference evidence="2" key="1">
    <citation type="journal article" date="2014" name="Int. J. Syst. Evol. Microbiol.">
        <title>Complete genome sequence of Corynebacterium casei LMG S-19264T (=DSM 44701T), isolated from a smear-ripened cheese.</title>
        <authorList>
            <consortium name="US DOE Joint Genome Institute (JGI-PGF)"/>
            <person name="Walter F."/>
            <person name="Albersmeier A."/>
            <person name="Kalinowski J."/>
            <person name="Ruckert C."/>
        </authorList>
    </citation>
    <scope>NUCLEOTIDE SEQUENCE</scope>
    <source>
        <strain evidence="2">JCM 14265</strain>
    </source>
</reference>
<dbReference type="Proteomes" id="UP001501425">
    <property type="component" value="Unassembled WGS sequence"/>
</dbReference>
<evidence type="ECO:0000313" key="2">
    <source>
        <dbReference type="EMBL" id="GAA0545136.1"/>
    </source>
</evidence>
<feature type="region of interest" description="Disordered" evidence="1">
    <location>
        <begin position="120"/>
        <end position="159"/>
    </location>
</feature>
<organism evidence="2 3">
    <name type="scientific">Halorubrum ejinorense</name>
    <dbReference type="NCBI Taxonomy" id="425309"/>
    <lineage>
        <taxon>Archaea</taxon>
        <taxon>Methanobacteriati</taxon>
        <taxon>Methanobacteriota</taxon>
        <taxon>Stenosarchaea group</taxon>
        <taxon>Halobacteria</taxon>
        <taxon>Halobacteriales</taxon>
        <taxon>Haloferacaceae</taxon>
        <taxon>Halorubrum</taxon>
    </lineage>
</organism>